<organism evidence="6 7">
    <name type="scientific">Candidatus Aphodosoma intestinipullorum</name>
    <dbReference type="NCBI Taxonomy" id="2840674"/>
    <lineage>
        <taxon>Bacteria</taxon>
        <taxon>Pseudomonadati</taxon>
        <taxon>Bacteroidota</taxon>
        <taxon>Bacteroidia</taxon>
        <taxon>Bacteroidales</taxon>
        <taxon>Candidatus Aphodosoma</taxon>
    </lineage>
</organism>
<comment type="subcellular location">
    <subcellularLocation>
        <location evidence="1">Membrane</location>
        <topology evidence="1">Multi-pass membrane protein</topology>
    </subcellularLocation>
</comment>
<feature type="transmembrane region" description="Helical" evidence="5">
    <location>
        <begin position="310"/>
        <end position="332"/>
    </location>
</feature>
<dbReference type="InterPro" id="IPR011701">
    <property type="entry name" value="MFS"/>
</dbReference>
<feature type="transmembrane region" description="Helical" evidence="5">
    <location>
        <begin position="339"/>
        <end position="359"/>
    </location>
</feature>
<feature type="transmembrane region" description="Helical" evidence="5">
    <location>
        <begin position="405"/>
        <end position="424"/>
    </location>
</feature>
<keyword evidence="2 5" id="KW-0812">Transmembrane</keyword>
<dbReference type="GO" id="GO:0022857">
    <property type="term" value="F:transmembrane transporter activity"/>
    <property type="evidence" value="ECO:0007669"/>
    <property type="project" value="InterPro"/>
</dbReference>
<accession>A0A940DJ22</accession>
<feature type="transmembrane region" description="Helical" evidence="5">
    <location>
        <begin position="83"/>
        <end position="106"/>
    </location>
</feature>
<dbReference type="PANTHER" id="PTHR23501:SF5">
    <property type="entry name" value="TRANSPORT PROTEIN"/>
    <property type="match status" value="1"/>
</dbReference>
<proteinExistence type="predicted"/>
<reference evidence="6" key="1">
    <citation type="submission" date="2020-10" db="EMBL/GenBank/DDBJ databases">
        <authorList>
            <person name="Gilroy R."/>
        </authorList>
    </citation>
    <scope>NUCLEOTIDE SEQUENCE</scope>
    <source>
        <strain evidence="6">3924</strain>
    </source>
</reference>
<dbReference type="Gene3D" id="1.20.1250.20">
    <property type="entry name" value="MFS general substrate transporter like domains"/>
    <property type="match status" value="1"/>
</dbReference>
<evidence type="ECO:0000256" key="5">
    <source>
        <dbReference type="SAM" id="Phobius"/>
    </source>
</evidence>
<dbReference type="InterPro" id="IPR036259">
    <property type="entry name" value="MFS_trans_sf"/>
</dbReference>
<feature type="transmembrane region" description="Helical" evidence="5">
    <location>
        <begin position="276"/>
        <end position="298"/>
    </location>
</feature>
<dbReference type="Proteomes" id="UP000712007">
    <property type="component" value="Unassembled WGS sequence"/>
</dbReference>
<name>A0A940DJ22_9BACT</name>
<evidence type="ECO:0000256" key="2">
    <source>
        <dbReference type="ARBA" id="ARBA00022692"/>
    </source>
</evidence>
<feature type="transmembrane region" description="Helical" evidence="5">
    <location>
        <begin position="145"/>
        <end position="166"/>
    </location>
</feature>
<evidence type="ECO:0000256" key="3">
    <source>
        <dbReference type="ARBA" id="ARBA00022989"/>
    </source>
</evidence>
<evidence type="ECO:0000313" key="7">
    <source>
        <dbReference type="Proteomes" id="UP000712007"/>
    </source>
</evidence>
<feature type="transmembrane region" description="Helical" evidence="5">
    <location>
        <begin position="494"/>
        <end position="514"/>
    </location>
</feature>
<feature type="transmembrane region" description="Helical" evidence="5">
    <location>
        <begin position="371"/>
        <end position="393"/>
    </location>
</feature>
<feature type="transmembrane region" description="Helical" evidence="5">
    <location>
        <begin position="206"/>
        <end position="226"/>
    </location>
</feature>
<feature type="transmembrane region" description="Helical" evidence="5">
    <location>
        <begin position="172"/>
        <end position="194"/>
    </location>
</feature>
<keyword evidence="4 5" id="KW-0472">Membrane</keyword>
<dbReference type="GO" id="GO:0005886">
    <property type="term" value="C:plasma membrane"/>
    <property type="evidence" value="ECO:0007669"/>
    <property type="project" value="TreeGrafter"/>
</dbReference>
<keyword evidence="3 5" id="KW-1133">Transmembrane helix</keyword>
<dbReference type="Pfam" id="PF07690">
    <property type="entry name" value="MFS_1"/>
    <property type="match status" value="1"/>
</dbReference>
<reference evidence="6" key="2">
    <citation type="journal article" date="2021" name="PeerJ">
        <title>Extensive microbial diversity within the chicken gut microbiome revealed by metagenomics and culture.</title>
        <authorList>
            <person name="Gilroy R."/>
            <person name="Ravi A."/>
            <person name="Getino M."/>
            <person name="Pursley I."/>
            <person name="Horton D.L."/>
            <person name="Alikhan N.F."/>
            <person name="Baker D."/>
            <person name="Gharbi K."/>
            <person name="Hall N."/>
            <person name="Watson M."/>
            <person name="Adriaenssens E.M."/>
            <person name="Foster-Nyarko E."/>
            <person name="Jarju S."/>
            <person name="Secka A."/>
            <person name="Antonio M."/>
            <person name="Oren A."/>
            <person name="Chaudhuri R.R."/>
            <person name="La Ragione R."/>
            <person name="Hildebrand F."/>
            <person name="Pallen M.J."/>
        </authorList>
    </citation>
    <scope>NUCLEOTIDE SEQUENCE</scope>
    <source>
        <strain evidence="6">3924</strain>
    </source>
</reference>
<evidence type="ECO:0000256" key="4">
    <source>
        <dbReference type="ARBA" id="ARBA00023136"/>
    </source>
</evidence>
<evidence type="ECO:0000313" key="6">
    <source>
        <dbReference type="EMBL" id="MBO8439849.1"/>
    </source>
</evidence>
<protein>
    <submittedName>
        <fullName evidence="6">MFS transporter</fullName>
    </submittedName>
</protein>
<dbReference type="EMBL" id="JADIMV010000071">
    <property type="protein sequence ID" value="MBO8439849.1"/>
    <property type="molecule type" value="Genomic_DNA"/>
</dbReference>
<dbReference type="AlphaFoldDB" id="A0A940DJ22"/>
<dbReference type="SUPFAM" id="SSF103473">
    <property type="entry name" value="MFS general substrate transporter"/>
    <property type="match status" value="1"/>
</dbReference>
<feature type="transmembrane region" description="Helical" evidence="5">
    <location>
        <begin position="53"/>
        <end position="71"/>
    </location>
</feature>
<evidence type="ECO:0000256" key="1">
    <source>
        <dbReference type="ARBA" id="ARBA00004141"/>
    </source>
</evidence>
<feature type="transmembrane region" description="Helical" evidence="5">
    <location>
        <begin position="112"/>
        <end position="133"/>
    </location>
</feature>
<sequence>MDKVELPTRPWVPKWLGVVTMFVVLLSVILLNGTYIGSSLDLSGELGTQTEDVMMAFYASTVGMIVGNPMTHKVRKVTTSKTIFLFDLAMQAVFCMICAHTGSMLIITICSFIMGIMKVALTTEFIMIMMWFFSPEKVRSEWYAYFYPMVFGGGQLSMILTAEMAYNYRWQYTYYFVMGLLLVAMVFVILFFRKAERPVEFPFKDVNFRSILTIGVSYMLIIYVLIYGKTLDWFSSPVLRVCAVAAVVLGAAFLVHQRDLKQPYIYLYPLRQWKPLLGYLFMFICMGFSTTTTVVNIYVNNILGLDSIHSNALCLWLLPGFVVGGIISFWWFRLQRWRFRYLIGAAMFCYAIYFGIIYFNIHPEGRYETLFLPMFFRGLAMMILVIAFGVFTAEDMPQKYLISNTFYMVTIRSLIAPVAAYSLYSNLIYRLQMRGMERLCVNMTLTDPTAAAEYAQKLSGAMSGYGYADAVNIATSGLYNELYQQALLLSMKTMFGYLLIAAVAIGVVSCFIPFHKTIRVPIVRAWVDMG</sequence>
<feature type="transmembrane region" description="Helical" evidence="5">
    <location>
        <begin position="12"/>
        <end position="33"/>
    </location>
</feature>
<gene>
    <name evidence="6" type="ORF">IAC51_04285</name>
</gene>
<dbReference type="PANTHER" id="PTHR23501">
    <property type="entry name" value="MAJOR FACILITATOR SUPERFAMILY"/>
    <property type="match status" value="1"/>
</dbReference>
<feature type="transmembrane region" description="Helical" evidence="5">
    <location>
        <begin position="238"/>
        <end position="255"/>
    </location>
</feature>
<comment type="caution">
    <text evidence="6">The sequence shown here is derived from an EMBL/GenBank/DDBJ whole genome shotgun (WGS) entry which is preliminary data.</text>
</comment>